<accession>A0A3A4JWM0</accession>
<evidence type="ECO:0000313" key="4">
    <source>
        <dbReference type="Proteomes" id="UP000266677"/>
    </source>
</evidence>
<sequence length="145" mass="15568">MGAADLPADDGVAKGSTKKGMGSARPKRRSFTPEYKPAIVAEYDLLTEPGARGALLRREGLYHSHVIEWRRARDAGALDALAAKTTGPKPAKSDAARRAEKLEAENARLRAELERKDKAMAVLGKAVELLEMLSGSADSDIEPSK</sequence>
<dbReference type="InterPro" id="IPR002514">
    <property type="entry name" value="Transposase_8"/>
</dbReference>
<dbReference type="RefSeq" id="WP_120041762.1">
    <property type="nucleotide sequence ID" value="NZ_QZFU01000019.1"/>
</dbReference>
<evidence type="ECO:0000256" key="1">
    <source>
        <dbReference type="SAM" id="Coils"/>
    </source>
</evidence>
<reference evidence="3 4" key="1">
    <citation type="submission" date="2018-09" db="EMBL/GenBank/DDBJ databases">
        <title>YIM PH21274 draft genome.</title>
        <authorList>
            <person name="Miao C."/>
        </authorList>
    </citation>
    <scope>NUCLEOTIDE SEQUENCE [LARGE SCALE GENOMIC DNA]</scope>
    <source>
        <strain evidence="3 4">YIM PH 21724</strain>
    </source>
</reference>
<feature type="coiled-coil region" evidence="1">
    <location>
        <begin position="92"/>
        <end position="119"/>
    </location>
</feature>
<proteinExistence type="predicted"/>
<comment type="caution">
    <text evidence="3">The sequence shown here is derived from an EMBL/GenBank/DDBJ whole genome shotgun (WGS) entry which is preliminary data.</text>
</comment>
<dbReference type="GO" id="GO:0006313">
    <property type="term" value="P:DNA transposition"/>
    <property type="evidence" value="ECO:0007669"/>
    <property type="project" value="InterPro"/>
</dbReference>
<gene>
    <name evidence="3" type="ORF">D5S18_16145</name>
</gene>
<name>A0A3A4JWM0_9NOCA</name>
<dbReference type="Proteomes" id="UP000266677">
    <property type="component" value="Unassembled WGS sequence"/>
</dbReference>
<feature type="region of interest" description="Disordered" evidence="2">
    <location>
        <begin position="1"/>
        <end position="30"/>
    </location>
</feature>
<dbReference type="GO" id="GO:0003677">
    <property type="term" value="F:DNA binding"/>
    <property type="evidence" value="ECO:0007669"/>
    <property type="project" value="InterPro"/>
</dbReference>
<evidence type="ECO:0000313" key="3">
    <source>
        <dbReference type="EMBL" id="RJO74939.1"/>
    </source>
</evidence>
<keyword evidence="4" id="KW-1185">Reference proteome</keyword>
<dbReference type="Pfam" id="PF01527">
    <property type="entry name" value="HTH_Tnp_1"/>
    <property type="match status" value="1"/>
</dbReference>
<dbReference type="SUPFAM" id="SSF46689">
    <property type="entry name" value="Homeodomain-like"/>
    <property type="match status" value="1"/>
</dbReference>
<dbReference type="InterPro" id="IPR009057">
    <property type="entry name" value="Homeodomain-like_sf"/>
</dbReference>
<dbReference type="AlphaFoldDB" id="A0A3A4JWM0"/>
<keyword evidence="1" id="KW-0175">Coiled coil</keyword>
<dbReference type="GO" id="GO:0004803">
    <property type="term" value="F:transposase activity"/>
    <property type="evidence" value="ECO:0007669"/>
    <property type="project" value="InterPro"/>
</dbReference>
<evidence type="ECO:0000256" key="2">
    <source>
        <dbReference type="SAM" id="MobiDB-lite"/>
    </source>
</evidence>
<dbReference type="EMBL" id="QZFU01000019">
    <property type="protein sequence ID" value="RJO74939.1"/>
    <property type="molecule type" value="Genomic_DNA"/>
</dbReference>
<organism evidence="3 4">
    <name type="scientific">Nocardia panacis</name>
    <dbReference type="NCBI Taxonomy" id="2340916"/>
    <lineage>
        <taxon>Bacteria</taxon>
        <taxon>Bacillati</taxon>
        <taxon>Actinomycetota</taxon>
        <taxon>Actinomycetes</taxon>
        <taxon>Mycobacteriales</taxon>
        <taxon>Nocardiaceae</taxon>
        <taxon>Nocardia</taxon>
    </lineage>
</organism>
<protein>
    <submittedName>
        <fullName evidence="3">Transposase</fullName>
    </submittedName>
</protein>